<dbReference type="AlphaFoldDB" id="A0A317E223"/>
<dbReference type="SUPFAM" id="SSF54593">
    <property type="entry name" value="Glyoxalase/Bleomycin resistance protein/Dihydroxybiphenyl dioxygenase"/>
    <property type="match status" value="1"/>
</dbReference>
<comment type="caution">
    <text evidence="2">The sequence shown here is derived from an EMBL/GenBank/DDBJ whole genome shotgun (WGS) entry which is preliminary data.</text>
</comment>
<dbReference type="PANTHER" id="PTHR33990">
    <property type="entry name" value="PROTEIN YJDN-RELATED"/>
    <property type="match status" value="1"/>
</dbReference>
<feature type="domain" description="PhnB-like" evidence="1">
    <location>
        <begin position="5"/>
        <end position="118"/>
    </location>
</feature>
<evidence type="ECO:0000313" key="2">
    <source>
        <dbReference type="EMBL" id="PWR21029.1"/>
    </source>
</evidence>
<dbReference type="Proteomes" id="UP000246077">
    <property type="component" value="Unassembled WGS sequence"/>
</dbReference>
<organism evidence="2 3">
    <name type="scientific">Zavarzinia compransoris</name>
    <dbReference type="NCBI Taxonomy" id="1264899"/>
    <lineage>
        <taxon>Bacteria</taxon>
        <taxon>Pseudomonadati</taxon>
        <taxon>Pseudomonadota</taxon>
        <taxon>Alphaproteobacteria</taxon>
        <taxon>Rhodospirillales</taxon>
        <taxon>Zavarziniaceae</taxon>
        <taxon>Zavarzinia</taxon>
    </lineage>
</organism>
<dbReference type="OrthoDB" id="9806473at2"/>
<protein>
    <recommendedName>
        <fullName evidence="1">PhnB-like domain-containing protein</fullName>
    </recommendedName>
</protein>
<dbReference type="InterPro" id="IPR029068">
    <property type="entry name" value="Glyas_Bleomycin-R_OHBP_Dase"/>
</dbReference>
<dbReference type="CDD" id="cd06588">
    <property type="entry name" value="PhnB_like"/>
    <property type="match status" value="1"/>
</dbReference>
<dbReference type="PIRSF" id="PIRSF021700">
    <property type="entry name" value="3_dmu_93_MTrfase"/>
    <property type="match status" value="1"/>
</dbReference>
<accession>A0A317E223</accession>
<proteinExistence type="predicted"/>
<dbReference type="Pfam" id="PF06983">
    <property type="entry name" value="3-dmu-9_3-mt"/>
    <property type="match status" value="1"/>
</dbReference>
<dbReference type="InterPro" id="IPR009725">
    <property type="entry name" value="3_dmu_93_MTrfase"/>
</dbReference>
<sequence length="159" mass="17677">MSIRQKITPYLWFDSNAAAAVDLYVSVFARSRVVGTVRYAEGGMMPAGLPMAIEFELEGQRFVALNGGPHFQLNEAVSFFVECADQAEIDRLWAVLGDGGQYQQCGWLRDRFGLAWQINCGLVADFMADRDEARRARVLQAMMAMVKIDIAVLKAAYDG</sequence>
<reference evidence="3" key="1">
    <citation type="submission" date="2018-05" db="EMBL/GenBank/DDBJ databases">
        <title>Zavarzinia sp. HR-AS.</title>
        <authorList>
            <person name="Lee Y."/>
            <person name="Jeon C.O."/>
        </authorList>
    </citation>
    <scope>NUCLEOTIDE SEQUENCE [LARGE SCALE GENOMIC DNA]</scope>
    <source>
        <strain evidence="3">DSM 1231</strain>
    </source>
</reference>
<evidence type="ECO:0000313" key="3">
    <source>
        <dbReference type="Proteomes" id="UP000246077"/>
    </source>
</evidence>
<dbReference type="Gene3D" id="3.10.180.10">
    <property type="entry name" value="2,3-Dihydroxybiphenyl 1,2-Dioxygenase, domain 1"/>
    <property type="match status" value="1"/>
</dbReference>
<dbReference type="RefSeq" id="WP_109921673.1">
    <property type="nucleotide sequence ID" value="NZ_QGLF01000003.1"/>
</dbReference>
<dbReference type="EMBL" id="QGLF01000003">
    <property type="protein sequence ID" value="PWR21029.1"/>
    <property type="molecule type" value="Genomic_DNA"/>
</dbReference>
<name>A0A317E223_9PROT</name>
<dbReference type="InterPro" id="IPR028973">
    <property type="entry name" value="PhnB-like"/>
</dbReference>
<gene>
    <name evidence="2" type="ORF">DKG75_13660</name>
</gene>
<evidence type="ECO:0000259" key="1">
    <source>
        <dbReference type="Pfam" id="PF06983"/>
    </source>
</evidence>
<keyword evidence="3" id="KW-1185">Reference proteome</keyword>